<dbReference type="EMBL" id="CP033932">
    <property type="protein sequence ID" value="AZB25285.1"/>
    <property type="molecule type" value="Genomic_DNA"/>
</dbReference>
<evidence type="ECO:0000313" key="2">
    <source>
        <dbReference type="Proteomes" id="UP000271193"/>
    </source>
</evidence>
<dbReference type="Proteomes" id="UP000271193">
    <property type="component" value="Chromosome"/>
</dbReference>
<organism evidence="1 2">
    <name type="scientific">Chryseobacterium bernardetii</name>
    <dbReference type="NCBI Taxonomy" id="1241978"/>
    <lineage>
        <taxon>Bacteria</taxon>
        <taxon>Pseudomonadati</taxon>
        <taxon>Bacteroidota</taxon>
        <taxon>Flavobacteriia</taxon>
        <taxon>Flavobacteriales</taxon>
        <taxon>Weeksellaceae</taxon>
        <taxon>Chryseobacterium group</taxon>
        <taxon>Chryseobacterium</taxon>
    </lineage>
</organism>
<dbReference type="KEGG" id="cben:EG339_12200"/>
<sequence>MKKLITLSVLSIAISGFGQTNCEAIKKENEALQSTNKVLTSENDYLKKVLDINKPILETETENSSYRITKVTGNRAGKNIEISFIIESKDENKKMTIEDISIVDIEGNEHKIDLYKSSKTFPELAKNVPLKLNFSFKDIQGEPLFIKIFKFKTTSQPERNTFEKTKTNLEFKDLKVVWN</sequence>
<dbReference type="RefSeq" id="WP_123870304.1">
    <property type="nucleotide sequence ID" value="NZ_CP033932.1"/>
</dbReference>
<gene>
    <name evidence="1" type="ORF">EG339_12200</name>
</gene>
<name>A0A3G6T7K9_9FLAO</name>
<dbReference type="GeneID" id="99065570"/>
<reference evidence="2" key="1">
    <citation type="submission" date="2018-11" db="EMBL/GenBank/DDBJ databases">
        <title>Proposal to divide the Flavobacteriaceae and reorganize its genera based on Amino Acid Identity values calculated from whole genome sequences.</title>
        <authorList>
            <person name="Nicholson A.C."/>
            <person name="Gulvik C.A."/>
            <person name="Whitney A.M."/>
            <person name="Humrighouse B.W."/>
            <person name="Bell M."/>
            <person name="Holmes B."/>
            <person name="Steigerwalt A.G."/>
            <person name="Villarma A."/>
            <person name="Sheth M."/>
            <person name="Batra D."/>
            <person name="Pryor J."/>
            <person name="Bernardet J.-F."/>
            <person name="Hugo C."/>
            <person name="Kampfer P."/>
            <person name="Newman J."/>
            <person name="McQuiston J.R."/>
        </authorList>
    </citation>
    <scope>NUCLEOTIDE SEQUENCE [LARGE SCALE GENOMIC DNA]</scope>
    <source>
        <strain evidence="2">G0229</strain>
    </source>
</reference>
<keyword evidence="2" id="KW-1185">Reference proteome</keyword>
<accession>A0A3G6T7K9</accession>
<evidence type="ECO:0000313" key="1">
    <source>
        <dbReference type="EMBL" id="AZB25285.1"/>
    </source>
</evidence>
<proteinExistence type="predicted"/>
<dbReference type="AlphaFoldDB" id="A0A3G6T7K9"/>
<protein>
    <submittedName>
        <fullName evidence="1">Transposase</fullName>
    </submittedName>
</protein>